<dbReference type="EMBL" id="JABMOJ010000304">
    <property type="protein sequence ID" value="NQV65335.1"/>
    <property type="molecule type" value="Genomic_DNA"/>
</dbReference>
<organism evidence="4 5">
    <name type="scientific">SAR86 cluster bacterium</name>
    <dbReference type="NCBI Taxonomy" id="2030880"/>
    <lineage>
        <taxon>Bacteria</taxon>
        <taxon>Pseudomonadati</taxon>
        <taxon>Pseudomonadota</taxon>
        <taxon>Gammaproteobacteria</taxon>
        <taxon>SAR86 cluster</taxon>
    </lineage>
</organism>
<evidence type="ECO:0000313" key="5">
    <source>
        <dbReference type="Proteomes" id="UP000754644"/>
    </source>
</evidence>
<dbReference type="AlphaFoldDB" id="A0A972VZR7"/>
<dbReference type="Pfam" id="PF00884">
    <property type="entry name" value="Sulfatase"/>
    <property type="match status" value="1"/>
</dbReference>
<proteinExistence type="predicted"/>
<dbReference type="GO" id="GO:0008484">
    <property type="term" value="F:sulfuric ester hydrolase activity"/>
    <property type="evidence" value="ECO:0007669"/>
    <property type="project" value="TreeGrafter"/>
</dbReference>
<comment type="caution">
    <text evidence="4">The sequence shown here is derived from an EMBL/GenBank/DDBJ whole genome shotgun (WGS) entry which is preliminary data.</text>
</comment>
<dbReference type="InterPro" id="IPR000917">
    <property type="entry name" value="Sulfatase_N"/>
</dbReference>
<keyword evidence="2 4" id="KW-0378">Hydrolase</keyword>
<keyword evidence="1" id="KW-0479">Metal-binding</keyword>
<dbReference type="SUPFAM" id="SSF53649">
    <property type="entry name" value="Alkaline phosphatase-like"/>
    <property type="match status" value="1"/>
</dbReference>
<dbReference type="GO" id="GO:0005737">
    <property type="term" value="C:cytoplasm"/>
    <property type="evidence" value="ECO:0007669"/>
    <property type="project" value="TreeGrafter"/>
</dbReference>
<dbReference type="Gene3D" id="3.40.720.10">
    <property type="entry name" value="Alkaline Phosphatase, subunit A"/>
    <property type="match status" value="1"/>
</dbReference>
<accession>A0A972VZR7</accession>
<dbReference type="GO" id="GO:0046872">
    <property type="term" value="F:metal ion binding"/>
    <property type="evidence" value="ECO:0007669"/>
    <property type="project" value="UniProtKB-KW"/>
</dbReference>
<evidence type="ECO:0000256" key="1">
    <source>
        <dbReference type="ARBA" id="ARBA00022723"/>
    </source>
</evidence>
<reference evidence="4" key="1">
    <citation type="submission" date="2020-05" db="EMBL/GenBank/DDBJ databases">
        <title>Sulfur intermediates as new biogeochemical hubs in an aquatic model microbial ecosystem.</title>
        <authorList>
            <person name="Vigneron A."/>
        </authorList>
    </citation>
    <scope>NUCLEOTIDE SEQUENCE</scope>
    <source>
        <strain evidence="4">Bin.250</strain>
    </source>
</reference>
<evidence type="ECO:0000256" key="2">
    <source>
        <dbReference type="ARBA" id="ARBA00022801"/>
    </source>
</evidence>
<feature type="domain" description="Sulfatase N-terminal" evidence="3">
    <location>
        <begin position="7"/>
        <end position="409"/>
    </location>
</feature>
<gene>
    <name evidence="4" type="ORF">HQ497_08210</name>
</gene>
<protein>
    <submittedName>
        <fullName evidence="4">Sulfatase-like hydrolase/transferase</fullName>
    </submittedName>
</protein>
<dbReference type="PANTHER" id="PTHR45953:SF1">
    <property type="entry name" value="IDURONATE 2-SULFATASE"/>
    <property type="match status" value="1"/>
</dbReference>
<dbReference type="InterPro" id="IPR017850">
    <property type="entry name" value="Alkaline_phosphatase_core_sf"/>
</dbReference>
<sequence length="521" mass="58246">MSQSPQPNILIIMTDQHRPDHTGFGGNKVVQTPHLDALAKKSMRFDQAHVANPICMPNRSSIFTSRMPSLHGTRYNGIALDWRVETFPRIFKNAGYHTAHLGKCHLQNMNVMASVAKRQTDQMAPGDAINFSHYPPGWDDYENLARHKQERVQMPQDYYGFAEVDLVVAHSDQCGGHYYQWLLDQGIDPTTIQGETGAWPYDSPSHMTRRTRTPAELYPTHYITEVASSFLQTRAKQPDTPFLAVVSYPDPHHPFTPPGKYFDMYSPADFSLPDTYRDTHTHSAPHYQKAIKQGPSGLRRGVNMFAPTETELREMGAKEYGMISMIDDSIGTIVGQLESLGLSENTIVVFTSDHGDMFGDHGVMLKGGMHYAGCTRVPLLVHVPGNQPGSTSSLVSSLDLGPTLLAQAGLSAFYGMQGIDATPLLTDSTAKVRDEIFIEEDQLNDILQVGTPLRMRTLITEDARLTVYQGYDGIELFDLQEDPNEMHNRVDDKTLQAQMTERLMRTLMENNDLSPKPTAFA</sequence>
<evidence type="ECO:0000313" key="4">
    <source>
        <dbReference type="EMBL" id="NQV65335.1"/>
    </source>
</evidence>
<dbReference type="PANTHER" id="PTHR45953">
    <property type="entry name" value="IDURONATE 2-SULFATASE"/>
    <property type="match status" value="1"/>
</dbReference>
<dbReference type="Proteomes" id="UP000754644">
    <property type="component" value="Unassembled WGS sequence"/>
</dbReference>
<name>A0A972VZR7_9GAMM</name>
<evidence type="ECO:0000259" key="3">
    <source>
        <dbReference type="Pfam" id="PF00884"/>
    </source>
</evidence>